<feature type="domain" description="Glycosyl transferase family 25" evidence="5">
    <location>
        <begin position="367"/>
        <end position="547"/>
    </location>
</feature>
<dbReference type="CDD" id="cd06532">
    <property type="entry name" value="Glyco_transf_25"/>
    <property type="match status" value="1"/>
</dbReference>
<sequence>MCKFAVYTLLYALCSYYCSAVATPETGKPSPTQTVPSLDELYELLPSDLGDEPPTVVVALLVRNKAHILPLFLTYFERLNYPKEQIALWIRSDHNNDASTELLQLWLNHTAALYHSVDFVHDDSVQRHQNESTPNDWPAERFHYLINLKETALIYAKKIWADYIFFLDADVLLTHADTLTHLTSLRLPIVAPMLLSEGLYSNFWCGMTPDYYYQRTDEYKEIYNVNKEGVFPVPMVHSAVLIRVNYQGMRYLTFSRERLLEQQQNDVEWAAHEGFTPCRPYDGPVDDIIVLATSANCSRIPMFISNKLPSGYLMQPLEVNDGLEQDVQQLINIRANIVHDQGEVAPVNEYFEKYVSYPNKTKLTLDHIYMINLERRPERRAKMEKLFNEIGLDVEYFAAVDGKNLTIEQLEEQGIKFLPGYEDPYHHRQMTMGEIGCFLSHYRIWEKIVEQEQNEVLILEDDVRFQPYFKDSALRVLSQIRSVVEYDLVYFGRKRLKEEKEPWVQGADNLVHAGYSYWTLGYVISLQGARKLLAAKPLEKLLPVDEFLPIMFNRHPNETWSSHFPQRDLLAFSAAPLILFPLQYTGELGYISDTEDSEVTSAVNSDVNVHLKSDRELEFTYVEPKQVVTPKQAEDELYVDLVKDSDGSSTFKQNLHLSKSHEDL</sequence>
<reference evidence="6" key="1">
    <citation type="submission" date="2014-11" db="EMBL/GenBank/DDBJ databases">
        <authorList>
            <person name="Geib S."/>
        </authorList>
    </citation>
    <scope>NUCLEOTIDE SEQUENCE</scope>
</reference>
<dbReference type="AlphaFoldDB" id="A0A0A1XPK8"/>
<dbReference type="Pfam" id="PF01755">
    <property type="entry name" value="Glyco_transf_25"/>
    <property type="match status" value="1"/>
</dbReference>
<comment type="similarity">
    <text evidence="1">Belongs to the glycosyltransferase 25 family.</text>
</comment>
<proteinExistence type="inferred from homology"/>
<evidence type="ECO:0000256" key="4">
    <source>
        <dbReference type="SAM" id="SignalP"/>
    </source>
</evidence>
<feature type="chain" id="PRO_5001983615" evidence="4">
    <location>
        <begin position="21"/>
        <end position="664"/>
    </location>
</feature>
<protein>
    <submittedName>
        <fullName evidence="6">Glycosyltransferase 25 family member</fullName>
    </submittedName>
</protein>
<evidence type="ECO:0000256" key="3">
    <source>
        <dbReference type="ARBA" id="ARBA00022679"/>
    </source>
</evidence>
<evidence type="ECO:0000256" key="1">
    <source>
        <dbReference type="ARBA" id="ARBA00006721"/>
    </source>
</evidence>
<evidence type="ECO:0000259" key="5">
    <source>
        <dbReference type="Pfam" id="PF01755"/>
    </source>
</evidence>
<organism evidence="6">
    <name type="scientific">Zeugodacus cucurbitae</name>
    <name type="common">Melon fruit fly</name>
    <name type="synonym">Bactrocera cucurbitae</name>
    <dbReference type="NCBI Taxonomy" id="28588"/>
    <lineage>
        <taxon>Eukaryota</taxon>
        <taxon>Metazoa</taxon>
        <taxon>Ecdysozoa</taxon>
        <taxon>Arthropoda</taxon>
        <taxon>Hexapoda</taxon>
        <taxon>Insecta</taxon>
        <taxon>Pterygota</taxon>
        <taxon>Neoptera</taxon>
        <taxon>Endopterygota</taxon>
        <taxon>Diptera</taxon>
        <taxon>Brachycera</taxon>
        <taxon>Muscomorpha</taxon>
        <taxon>Tephritoidea</taxon>
        <taxon>Tephritidae</taxon>
        <taxon>Zeugodacus</taxon>
        <taxon>Zeugodacus</taxon>
    </lineage>
</organism>
<dbReference type="PANTHER" id="PTHR10730">
    <property type="entry name" value="PROCOLLAGEN-LYSINE,2-OXOGLUTARATE 5-DIOXYGENASE/GLYCOSYLTRANSFERASE 25 FAMILY MEMBER"/>
    <property type="match status" value="1"/>
</dbReference>
<accession>A0A0A1XPK8</accession>
<dbReference type="PANTHER" id="PTHR10730:SF53">
    <property type="entry name" value="GLYCOSYLTRANSFERASE 25 FAMILY MEMBER"/>
    <property type="match status" value="1"/>
</dbReference>
<keyword evidence="2" id="KW-0328">Glycosyltransferase</keyword>
<dbReference type="Gene3D" id="3.90.550.10">
    <property type="entry name" value="Spore Coat Polysaccharide Biosynthesis Protein SpsA, Chain A"/>
    <property type="match status" value="1"/>
</dbReference>
<dbReference type="InterPro" id="IPR002654">
    <property type="entry name" value="Glyco_trans_25"/>
</dbReference>
<keyword evidence="3 6" id="KW-0808">Transferase</keyword>
<reference evidence="6" key="2">
    <citation type="journal article" date="2015" name="Gigascience">
        <title>Reconstructing a comprehensive transcriptome assembly of a white-pupal translocated strain of the pest fruit fly Bactrocera cucurbitae.</title>
        <authorList>
            <person name="Sim S.B."/>
            <person name="Calla B."/>
            <person name="Hall B."/>
            <person name="DeRego T."/>
            <person name="Geib S.M."/>
        </authorList>
    </citation>
    <scope>NUCLEOTIDE SEQUENCE</scope>
</reference>
<evidence type="ECO:0000313" key="6">
    <source>
        <dbReference type="EMBL" id="JAD12867.1"/>
    </source>
</evidence>
<dbReference type="InterPro" id="IPR029044">
    <property type="entry name" value="Nucleotide-diphossugar_trans"/>
</dbReference>
<dbReference type="EMBL" id="GBXI01001425">
    <property type="protein sequence ID" value="JAD12867.1"/>
    <property type="molecule type" value="Transcribed_RNA"/>
</dbReference>
<feature type="signal peptide" evidence="4">
    <location>
        <begin position="1"/>
        <end position="20"/>
    </location>
</feature>
<keyword evidence="4" id="KW-0732">Signal</keyword>
<name>A0A0A1XPK8_ZEUCU</name>
<dbReference type="SUPFAM" id="SSF53448">
    <property type="entry name" value="Nucleotide-diphospho-sugar transferases"/>
    <property type="match status" value="1"/>
</dbReference>
<dbReference type="OrthoDB" id="47375at2759"/>
<gene>
    <name evidence="6" type="primary">GA16561</name>
    <name evidence="6" type="ORF">g.24579</name>
</gene>
<evidence type="ECO:0000256" key="2">
    <source>
        <dbReference type="ARBA" id="ARBA00022676"/>
    </source>
</evidence>
<dbReference type="GO" id="GO:0050211">
    <property type="term" value="F:procollagen galactosyltransferase activity"/>
    <property type="evidence" value="ECO:0007669"/>
    <property type="project" value="TreeGrafter"/>
</dbReference>
<dbReference type="InterPro" id="IPR050757">
    <property type="entry name" value="Collagen_mod_GT25"/>
</dbReference>